<dbReference type="AlphaFoldDB" id="A0A6L8MKG1"/>
<dbReference type="SUPFAM" id="SSF63829">
    <property type="entry name" value="Calcium-dependent phosphotriesterase"/>
    <property type="match status" value="1"/>
</dbReference>
<dbReference type="PANTHER" id="PTHR13833:SF71">
    <property type="entry name" value="NHL DOMAIN-CONTAINING PROTEIN"/>
    <property type="match status" value="1"/>
</dbReference>
<name>A0A6L8MKG1_9BURK</name>
<protein>
    <submittedName>
        <fullName evidence="1">Uncharacterized protein</fullName>
    </submittedName>
</protein>
<dbReference type="EMBL" id="WWCP01000016">
    <property type="protein sequence ID" value="MYM83124.1"/>
    <property type="molecule type" value="Genomic_DNA"/>
</dbReference>
<comment type="caution">
    <text evidence="1">The sequence shown here is derived from an EMBL/GenBank/DDBJ whole genome shotgun (WGS) entry which is preliminary data.</text>
</comment>
<organism evidence="1 2">
    <name type="scientific">Duganella lactea</name>
    <dbReference type="NCBI Taxonomy" id="2692173"/>
    <lineage>
        <taxon>Bacteria</taxon>
        <taxon>Pseudomonadati</taxon>
        <taxon>Pseudomonadota</taxon>
        <taxon>Betaproteobacteria</taxon>
        <taxon>Burkholderiales</taxon>
        <taxon>Oxalobacteraceae</taxon>
        <taxon>Telluria group</taxon>
        <taxon>Duganella</taxon>
    </lineage>
</organism>
<gene>
    <name evidence="1" type="ORF">GTP44_14305</name>
</gene>
<dbReference type="InterPro" id="IPR011042">
    <property type="entry name" value="6-blade_b-propeller_TolB-like"/>
</dbReference>
<dbReference type="PANTHER" id="PTHR13833">
    <property type="match status" value="1"/>
</dbReference>
<proteinExistence type="predicted"/>
<sequence length="457" mass="45799">MTACGGDDSATPADPLPAPLLSISGNSGRAIAGGAAVTLTATPSYSSTVSSALAAGNPGSLSASSGANTCYQPPASVSANTQITITASANGVNKSFTLPLCPADYPRLELQAGDDGGLGRIDGTGTAARLNVVHGFSSDASGNLYLAEDGPALRKVTPARVVTTLLATTPGYVDGTKGTAKLNTPGSPVAGPDGSVYFTDTDAAMANGVTHKALIRKLAPDGSISTVAQFTLAPFDTLRLAADSKQLYAYQPEQISTGSFGGVVAPLSGVSSVDGANLVAGLNNTLYAQHDGQIDAMQADGTTTPFAGKTPQTTGDVDGAGSAAHFTNLALGSIDADGNLYGRESDATSGTWRSTGITPAGVVTSISALPITPGVMYAAGNTYSIDQGLVMRTTPAGATSIIAGTPGRNLTYGGDLPGSLEGPSHLTKTGPYRFALFSGRPSCACMCHTNFIHLKEA</sequence>
<dbReference type="RefSeq" id="WP_161019954.1">
    <property type="nucleotide sequence ID" value="NZ_WWCP01000016.1"/>
</dbReference>
<accession>A0A6L8MKG1</accession>
<evidence type="ECO:0000313" key="1">
    <source>
        <dbReference type="EMBL" id="MYM83124.1"/>
    </source>
</evidence>
<evidence type="ECO:0000313" key="2">
    <source>
        <dbReference type="Proteomes" id="UP000474565"/>
    </source>
</evidence>
<dbReference type="Gene3D" id="2.120.10.30">
    <property type="entry name" value="TolB, C-terminal domain"/>
    <property type="match status" value="1"/>
</dbReference>
<dbReference type="Proteomes" id="UP000474565">
    <property type="component" value="Unassembled WGS sequence"/>
</dbReference>
<reference evidence="1 2" key="1">
    <citation type="submission" date="2019-12" db="EMBL/GenBank/DDBJ databases">
        <title>Novel species isolated from a subtropical stream in China.</title>
        <authorList>
            <person name="Lu H."/>
        </authorList>
    </citation>
    <scope>NUCLEOTIDE SEQUENCE [LARGE SCALE GENOMIC DNA]</scope>
    <source>
        <strain evidence="1 2">FT50W</strain>
    </source>
</reference>